<dbReference type="Pfam" id="PF04854">
    <property type="entry name" value="DUF624"/>
    <property type="match status" value="1"/>
</dbReference>
<evidence type="ECO:0000256" key="1">
    <source>
        <dbReference type="SAM" id="Phobius"/>
    </source>
</evidence>
<protein>
    <recommendedName>
        <fullName evidence="4">DUF624 domain-containing protein</fullName>
    </recommendedName>
</protein>
<organism evidence="2 3">
    <name type="scientific">Neobacillus mesonae</name>
    <dbReference type="NCBI Taxonomy" id="1193713"/>
    <lineage>
        <taxon>Bacteria</taxon>
        <taxon>Bacillati</taxon>
        <taxon>Bacillota</taxon>
        <taxon>Bacilli</taxon>
        <taxon>Bacillales</taxon>
        <taxon>Bacillaceae</taxon>
        <taxon>Neobacillus</taxon>
    </lineage>
</organism>
<feature type="transmembrane region" description="Helical" evidence="1">
    <location>
        <begin position="24"/>
        <end position="48"/>
    </location>
</feature>
<dbReference type="OrthoDB" id="2182676at2"/>
<proteinExistence type="predicted"/>
<dbReference type="STRING" id="1193713.GCA_001636315_01989"/>
<dbReference type="InterPro" id="IPR006938">
    <property type="entry name" value="DUF624"/>
</dbReference>
<feature type="transmembrane region" description="Helical" evidence="1">
    <location>
        <begin position="145"/>
        <end position="169"/>
    </location>
</feature>
<evidence type="ECO:0000313" key="3">
    <source>
        <dbReference type="Proteomes" id="UP000282892"/>
    </source>
</evidence>
<reference evidence="2 3" key="1">
    <citation type="submission" date="2017-07" db="EMBL/GenBank/DDBJ databases">
        <title>The complete genome sequence of Bacillus mesonae strain H20-5, an efficient strain improving plant abiotic stress resistance.</title>
        <authorList>
            <person name="Kim S.Y."/>
            <person name="Song H."/>
            <person name="Sang M.K."/>
            <person name="Weon H.-Y."/>
            <person name="Song J."/>
        </authorList>
    </citation>
    <scope>NUCLEOTIDE SEQUENCE [LARGE SCALE GENOMIC DNA]</scope>
    <source>
        <strain evidence="2 3">H20-5</strain>
    </source>
</reference>
<keyword evidence="1" id="KW-1133">Transmembrane helix</keyword>
<feature type="transmembrane region" description="Helical" evidence="1">
    <location>
        <begin position="77"/>
        <end position="96"/>
    </location>
</feature>
<dbReference type="RefSeq" id="WP_127489013.1">
    <property type="nucleotide sequence ID" value="NZ_CP022572.1"/>
</dbReference>
<dbReference type="KEGG" id="nmk:CHR53_25445"/>
<sequence>MKKVPWMIVVCEWIWKAILVNWCWFAFTILGLGVLGFFPASAALFTVVRKWLRKDTDIPVLKTFKDTYFKEWKRTNAIGLVFYGIGLFLFIDLRIVDQVMTGFLANLLYIFLYILVFVLLLSVGYFFAIYAHYELSNKGYIKQAFLFALTSLPSTVLIVIGLTVIGYAINQYPGLTAFISAVAPALWMMRVCLSRFTALERRAQQQ</sequence>
<keyword evidence="1" id="KW-0472">Membrane</keyword>
<name>A0A3T0I4Q4_9BACI</name>
<evidence type="ECO:0008006" key="4">
    <source>
        <dbReference type="Google" id="ProtNLM"/>
    </source>
</evidence>
<gene>
    <name evidence="2" type="ORF">CHR53_25445</name>
</gene>
<keyword evidence="1" id="KW-0812">Transmembrane</keyword>
<dbReference type="AlphaFoldDB" id="A0A3T0I4Q4"/>
<evidence type="ECO:0000313" key="2">
    <source>
        <dbReference type="EMBL" id="AZU64312.1"/>
    </source>
</evidence>
<keyword evidence="3" id="KW-1185">Reference proteome</keyword>
<feature type="transmembrane region" description="Helical" evidence="1">
    <location>
        <begin position="108"/>
        <end position="133"/>
    </location>
</feature>
<dbReference type="EMBL" id="CP022572">
    <property type="protein sequence ID" value="AZU64312.1"/>
    <property type="molecule type" value="Genomic_DNA"/>
</dbReference>
<dbReference type="Proteomes" id="UP000282892">
    <property type="component" value="Chromosome"/>
</dbReference>
<accession>A0A3T0I4Q4</accession>
<feature type="transmembrane region" description="Helical" evidence="1">
    <location>
        <begin position="175"/>
        <end position="193"/>
    </location>
</feature>